<reference evidence="3 4" key="1">
    <citation type="submission" date="2024-05" db="EMBL/GenBank/DDBJ databases">
        <title>Haplotype-resolved chromosome-level genome assembly of Huyou (Citrus changshanensis).</title>
        <authorList>
            <person name="Miao C."/>
            <person name="Chen W."/>
            <person name="Wu Y."/>
            <person name="Wang L."/>
            <person name="Zhao S."/>
            <person name="Grierson D."/>
            <person name="Xu C."/>
            <person name="Chen K."/>
        </authorList>
    </citation>
    <scope>NUCLEOTIDE SEQUENCE [LARGE SCALE GENOMIC DNA]</scope>
    <source>
        <strain evidence="3">01-14</strain>
        <tissue evidence="3">Leaf</tissue>
    </source>
</reference>
<evidence type="ECO:0000313" key="3">
    <source>
        <dbReference type="EMBL" id="KAK9193215.1"/>
    </source>
</evidence>
<dbReference type="AlphaFoldDB" id="A0AAP0QHC0"/>
<dbReference type="PANTHER" id="PTHR33018">
    <property type="entry name" value="OS10G0338966 PROTEIN-RELATED"/>
    <property type="match status" value="1"/>
</dbReference>
<dbReference type="EMBL" id="JBCGBO010000006">
    <property type="protein sequence ID" value="KAK9193215.1"/>
    <property type="molecule type" value="Genomic_DNA"/>
</dbReference>
<dbReference type="Proteomes" id="UP001428341">
    <property type="component" value="Unassembled WGS sequence"/>
</dbReference>
<name>A0AAP0QHC0_9ROSI</name>
<protein>
    <recommendedName>
        <fullName evidence="2">DUF8039 domain-containing protein</fullName>
    </recommendedName>
</protein>
<keyword evidence="4" id="KW-1185">Reference proteome</keyword>
<dbReference type="InterPro" id="IPR004252">
    <property type="entry name" value="Probable_transposase_24"/>
</dbReference>
<accession>A0AAP0QHC0</accession>
<gene>
    <name evidence="3" type="ORF">WN944_003912</name>
</gene>
<organism evidence="3 4">
    <name type="scientific">Citrus x changshan-huyou</name>
    <dbReference type="NCBI Taxonomy" id="2935761"/>
    <lineage>
        <taxon>Eukaryota</taxon>
        <taxon>Viridiplantae</taxon>
        <taxon>Streptophyta</taxon>
        <taxon>Embryophyta</taxon>
        <taxon>Tracheophyta</taxon>
        <taxon>Spermatophyta</taxon>
        <taxon>Magnoliopsida</taxon>
        <taxon>eudicotyledons</taxon>
        <taxon>Gunneridae</taxon>
        <taxon>Pentapetalae</taxon>
        <taxon>rosids</taxon>
        <taxon>malvids</taxon>
        <taxon>Sapindales</taxon>
        <taxon>Rutaceae</taxon>
        <taxon>Aurantioideae</taxon>
        <taxon>Citrus</taxon>
    </lineage>
</organism>
<evidence type="ECO:0000313" key="4">
    <source>
        <dbReference type="Proteomes" id="UP001428341"/>
    </source>
</evidence>
<feature type="region of interest" description="Disordered" evidence="1">
    <location>
        <begin position="249"/>
        <end position="269"/>
    </location>
</feature>
<dbReference type="InterPro" id="IPR058352">
    <property type="entry name" value="DUF8039"/>
</dbReference>
<evidence type="ECO:0000259" key="2">
    <source>
        <dbReference type="Pfam" id="PF26133"/>
    </source>
</evidence>
<sequence>MKEMHEEGLHSSAFKSKNKRGHTKLKNIAVDGDKVEVIFNSKGQPIGEGSISLSSFLGPLVREHVPYTISDWRKLPLNLKEVLWECIKKRYKLDGQWQRAYVFQEMAGLWRASKSRLVQKILQAKNEQERMKLRPDNISSINEWKSFVKEKTSENFKERSEGFKKIRKKQIPQTTGRRGLARMTEDMKKSSGKTEMPRVDVWIRAHTKKDGQPVNIQAGETIDKLKETLQDPSQHSSNNLRDDALSQSHFHETEASGNPPKTPLTSPMSVKPIPNITKCKMLDLEGSDTVVAEGRWSSSDPNALVHHIPLGSNAIRVWVDIARQPLKFLWKVTPYMTTIEESVGSTIAWPADRVILFTAN</sequence>
<feature type="region of interest" description="Disordered" evidence="1">
    <location>
        <begin position="159"/>
        <end position="195"/>
    </location>
</feature>
<evidence type="ECO:0000256" key="1">
    <source>
        <dbReference type="SAM" id="MobiDB-lite"/>
    </source>
</evidence>
<dbReference type="Pfam" id="PF03004">
    <property type="entry name" value="Transposase_24"/>
    <property type="match status" value="1"/>
</dbReference>
<dbReference type="Pfam" id="PF26133">
    <property type="entry name" value="DUF8039"/>
    <property type="match status" value="1"/>
</dbReference>
<comment type="caution">
    <text evidence="3">The sequence shown here is derived from an EMBL/GenBank/DDBJ whole genome shotgun (WGS) entry which is preliminary data.</text>
</comment>
<feature type="domain" description="DUF8039" evidence="2">
    <location>
        <begin position="269"/>
        <end position="356"/>
    </location>
</feature>
<proteinExistence type="predicted"/>
<dbReference type="PANTHER" id="PTHR33018:SF34">
    <property type="entry name" value="OS02G0472350 PROTEIN"/>
    <property type="match status" value="1"/>
</dbReference>